<organism evidence="1">
    <name type="scientific">uncultured Craurococcus sp</name>
    <dbReference type="NCBI Taxonomy" id="1135998"/>
    <lineage>
        <taxon>Bacteria</taxon>
        <taxon>Pseudomonadati</taxon>
        <taxon>Pseudomonadota</taxon>
        <taxon>Alphaproteobacteria</taxon>
        <taxon>Acetobacterales</taxon>
        <taxon>Acetobacteraceae</taxon>
        <taxon>Craurococcus</taxon>
        <taxon>environmental samples</taxon>
    </lineage>
</organism>
<proteinExistence type="predicted"/>
<reference evidence="1" key="1">
    <citation type="submission" date="2020-02" db="EMBL/GenBank/DDBJ databases">
        <authorList>
            <person name="Meier V. D."/>
        </authorList>
    </citation>
    <scope>NUCLEOTIDE SEQUENCE</scope>
    <source>
        <strain evidence="1">AVDCRST_MAG27</strain>
    </source>
</reference>
<evidence type="ECO:0000313" key="1">
    <source>
        <dbReference type="EMBL" id="CAA9281001.1"/>
    </source>
</evidence>
<name>A0A6J4JKR0_9PROT</name>
<accession>A0A6J4JKR0</accession>
<gene>
    <name evidence="1" type="ORF">AVDCRST_MAG27-3803</name>
</gene>
<protein>
    <submittedName>
        <fullName evidence="1">Uncharacterized protein</fullName>
    </submittedName>
</protein>
<dbReference type="AlphaFoldDB" id="A0A6J4JKR0"/>
<sequence length="37" mass="3999">MTSEARSMATASMIMNDGTGQQGLIMLHYGLTFFSAQ</sequence>
<dbReference type="EMBL" id="CADCTD010000167">
    <property type="protein sequence ID" value="CAA9281001.1"/>
    <property type="molecule type" value="Genomic_DNA"/>
</dbReference>